<evidence type="ECO:0000313" key="2">
    <source>
        <dbReference type="EMBL" id="KGO86941.1"/>
    </source>
</evidence>
<dbReference type="AlphaFoldDB" id="A0A0A2M5P3"/>
<dbReference type="Proteomes" id="UP000030152">
    <property type="component" value="Unassembled WGS sequence"/>
</dbReference>
<accession>A0A0A2M5P3</accession>
<reference evidence="2 3" key="1">
    <citation type="submission" date="2013-09" db="EMBL/GenBank/DDBJ databases">
        <authorList>
            <person name="Zeng Z."/>
            <person name="Chen C."/>
        </authorList>
    </citation>
    <scope>NUCLEOTIDE SEQUENCE [LARGE SCALE GENOMIC DNA]</scope>
    <source>
        <strain evidence="2 3">WB 3.3-2</strain>
    </source>
</reference>
<dbReference type="EMBL" id="JRLX01000007">
    <property type="protein sequence ID" value="KGO86941.1"/>
    <property type="molecule type" value="Genomic_DNA"/>
</dbReference>
<keyword evidence="1" id="KW-0812">Transmembrane</keyword>
<proteinExistence type="predicted"/>
<evidence type="ECO:0000313" key="3">
    <source>
        <dbReference type="Proteomes" id="UP000030152"/>
    </source>
</evidence>
<gene>
    <name evidence="2" type="ORF">Q765_08225</name>
</gene>
<evidence type="ECO:0000256" key="1">
    <source>
        <dbReference type="SAM" id="Phobius"/>
    </source>
</evidence>
<feature type="transmembrane region" description="Helical" evidence="1">
    <location>
        <begin position="145"/>
        <end position="167"/>
    </location>
</feature>
<feature type="transmembrane region" description="Helical" evidence="1">
    <location>
        <begin position="49"/>
        <end position="69"/>
    </location>
</feature>
<keyword evidence="1" id="KW-1133">Transmembrane helix</keyword>
<feature type="transmembrane region" description="Helical" evidence="1">
    <location>
        <begin position="19"/>
        <end position="37"/>
    </location>
</feature>
<sequence>MLCIDATCKIIPYFIGSNLIMLPIFSFIELLFFVYFYNKHLLSKPNKIIIGLGLLGMSYIITEFFQYFVFNTINVKQFQPYAKITDNFIVIIMALVFYYQKMNSFNETWLTNFKLNTVILLYFTVNAIIFLPFNFIINASGNAKFYIWTINVFFITSFYLYLTILIWKNGSNKLQSIFE</sequence>
<dbReference type="eggNOG" id="ENOG5033M0D">
    <property type="taxonomic scope" value="Bacteria"/>
</dbReference>
<comment type="caution">
    <text evidence="2">The sequence shown here is derived from an EMBL/GenBank/DDBJ whole genome shotgun (WGS) entry which is preliminary data.</text>
</comment>
<protein>
    <submittedName>
        <fullName evidence="2">Uncharacterized protein</fullName>
    </submittedName>
</protein>
<organism evidence="2 3">
    <name type="scientific">Flavobacterium rivuli WB 3.3-2 = DSM 21788</name>
    <dbReference type="NCBI Taxonomy" id="1121895"/>
    <lineage>
        <taxon>Bacteria</taxon>
        <taxon>Pseudomonadati</taxon>
        <taxon>Bacteroidota</taxon>
        <taxon>Flavobacteriia</taxon>
        <taxon>Flavobacteriales</taxon>
        <taxon>Flavobacteriaceae</taxon>
        <taxon>Flavobacterium</taxon>
    </lineage>
</organism>
<feature type="transmembrane region" description="Helical" evidence="1">
    <location>
        <begin position="119"/>
        <end position="139"/>
    </location>
</feature>
<keyword evidence="3" id="KW-1185">Reference proteome</keyword>
<keyword evidence="1" id="KW-0472">Membrane</keyword>
<feature type="transmembrane region" description="Helical" evidence="1">
    <location>
        <begin position="81"/>
        <end position="99"/>
    </location>
</feature>
<name>A0A0A2M5P3_9FLAO</name>